<feature type="domain" description="Tyr recombinase" evidence="6">
    <location>
        <begin position="116"/>
        <end position="329"/>
    </location>
</feature>
<dbReference type="InterPro" id="IPR044068">
    <property type="entry name" value="CB"/>
</dbReference>
<evidence type="ECO:0000313" key="8">
    <source>
        <dbReference type="EMBL" id="MTW10046.1"/>
    </source>
</evidence>
<dbReference type="Gene3D" id="1.10.150.130">
    <property type="match status" value="1"/>
</dbReference>
<comment type="caution">
    <text evidence="8">The sequence shown here is derived from an EMBL/GenBank/DDBJ whole genome shotgun (WGS) entry which is preliminary data.</text>
</comment>
<evidence type="ECO:0000256" key="2">
    <source>
        <dbReference type="ARBA" id="ARBA00022908"/>
    </source>
</evidence>
<proteinExistence type="inferred from homology"/>
<dbReference type="GO" id="GO:0015074">
    <property type="term" value="P:DNA integration"/>
    <property type="evidence" value="ECO:0007669"/>
    <property type="project" value="UniProtKB-KW"/>
</dbReference>
<evidence type="ECO:0000256" key="5">
    <source>
        <dbReference type="PROSITE-ProRule" id="PRU01248"/>
    </source>
</evidence>
<evidence type="ECO:0000313" key="9">
    <source>
        <dbReference type="Proteomes" id="UP000472320"/>
    </source>
</evidence>
<evidence type="ECO:0000259" key="7">
    <source>
        <dbReference type="PROSITE" id="PS51900"/>
    </source>
</evidence>
<gene>
    <name evidence="8" type="ORF">GM658_05480</name>
</gene>
<dbReference type="Pfam" id="PF00589">
    <property type="entry name" value="Phage_integrase"/>
    <property type="match status" value="1"/>
</dbReference>
<dbReference type="PANTHER" id="PTHR30349">
    <property type="entry name" value="PHAGE INTEGRASE-RELATED"/>
    <property type="match status" value="1"/>
</dbReference>
<sequence length="338" mass="38553">MYSINKTDKSRRPPLTSVRLLDQVRERLRYMHYSLRTEKTYVFWIRWFIRWNGLRHPRDLGGKEVEAFLSMLANVRQVSPSTHRQALSALLFLYKVVLDIELPWMEQIGRPKPIKRIPVVLTTDEVTQILRSMNGVTGVLARLIYGTGMRLREALALRVKDVDFGRDIIIVREGKGGKDLVVMLPGSIKSALREQIAYSRALWDADRLADLPGVELPFALASKYPRAGQSWPWQWVFPSPTLSIDPRSGIRRRHYLFPERLQRAVKAAARLVGIPKHVTVHTFRHSFATHVLQRGTDIRTVQELLGHSDVSTTMIYTHVLKLAAGSTPSPLDALVLGV</sequence>
<organism evidence="8 9">
    <name type="scientific">Massilia eburnea</name>
    <dbReference type="NCBI Taxonomy" id="1776165"/>
    <lineage>
        <taxon>Bacteria</taxon>
        <taxon>Pseudomonadati</taxon>
        <taxon>Pseudomonadota</taxon>
        <taxon>Betaproteobacteria</taxon>
        <taxon>Burkholderiales</taxon>
        <taxon>Oxalobacteraceae</taxon>
        <taxon>Telluria group</taxon>
        <taxon>Massilia</taxon>
    </lineage>
</organism>
<dbReference type="InterPro" id="IPR013762">
    <property type="entry name" value="Integrase-like_cat_sf"/>
</dbReference>
<dbReference type="GO" id="GO:0006310">
    <property type="term" value="P:DNA recombination"/>
    <property type="evidence" value="ECO:0007669"/>
    <property type="project" value="UniProtKB-KW"/>
</dbReference>
<dbReference type="InterPro" id="IPR002104">
    <property type="entry name" value="Integrase_catalytic"/>
</dbReference>
<comment type="similarity">
    <text evidence="1">Belongs to the 'phage' integrase family.</text>
</comment>
<dbReference type="InterPro" id="IPR010998">
    <property type="entry name" value="Integrase_recombinase_N"/>
</dbReference>
<evidence type="ECO:0000256" key="4">
    <source>
        <dbReference type="ARBA" id="ARBA00023172"/>
    </source>
</evidence>
<keyword evidence="4" id="KW-0233">DNA recombination</keyword>
<evidence type="ECO:0000259" key="6">
    <source>
        <dbReference type="PROSITE" id="PS51898"/>
    </source>
</evidence>
<keyword evidence="3 5" id="KW-0238">DNA-binding</keyword>
<feature type="domain" description="Core-binding (CB)" evidence="7">
    <location>
        <begin position="18"/>
        <end position="98"/>
    </location>
</feature>
<dbReference type="PROSITE" id="PS51900">
    <property type="entry name" value="CB"/>
    <property type="match status" value="1"/>
</dbReference>
<dbReference type="OrthoDB" id="8701461at2"/>
<dbReference type="RefSeq" id="WP_155452991.1">
    <property type="nucleotide sequence ID" value="NZ_WNKX01000003.1"/>
</dbReference>
<name>A0A6L6QEG3_9BURK</name>
<evidence type="ECO:0000256" key="3">
    <source>
        <dbReference type="ARBA" id="ARBA00023125"/>
    </source>
</evidence>
<dbReference type="Pfam" id="PF13495">
    <property type="entry name" value="Phage_int_SAM_4"/>
    <property type="match status" value="1"/>
</dbReference>
<dbReference type="PANTHER" id="PTHR30349:SF64">
    <property type="entry name" value="PROPHAGE INTEGRASE INTD-RELATED"/>
    <property type="match status" value="1"/>
</dbReference>
<reference evidence="8 9" key="1">
    <citation type="submission" date="2019-11" db="EMBL/GenBank/DDBJ databases">
        <title>Type strains purchased from KCTC, JCM and DSMZ.</title>
        <authorList>
            <person name="Lu H."/>
        </authorList>
    </citation>
    <scope>NUCLEOTIDE SEQUENCE [LARGE SCALE GENOMIC DNA]</scope>
    <source>
        <strain evidence="8 9">JCM 31587</strain>
    </source>
</reference>
<dbReference type="InterPro" id="IPR011010">
    <property type="entry name" value="DNA_brk_join_enz"/>
</dbReference>
<dbReference type="AlphaFoldDB" id="A0A6L6QEG3"/>
<dbReference type="InterPro" id="IPR050090">
    <property type="entry name" value="Tyrosine_recombinase_XerCD"/>
</dbReference>
<dbReference type="SUPFAM" id="SSF56349">
    <property type="entry name" value="DNA breaking-rejoining enzymes"/>
    <property type="match status" value="1"/>
</dbReference>
<evidence type="ECO:0000256" key="1">
    <source>
        <dbReference type="ARBA" id="ARBA00008857"/>
    </source>
</evidence>
<dbReference type="NCBIfam" id="TIGR02249">
    <property type="entry name" value="integrase_gron"/>
    <property type="match status" value="1"/>
</dbReference>
<dbReference type="Proteomes" id="UP000472320">
    <property type="component" value="Unassembled WGS sequence"/>
</dbReference>
<dbReference type="GO" id="GO:0003677">
    <property type="term" value="F:DNA binding"/>
    <property type="evidence" value="ECO:0007669"/>
    <property type="project" value="UniProtKB-UniRule"/>
</dbReference>
<dbReference type="InterPro" id="IPR011946">
    <property type="entry name" value="Integrase_integron-type"/>
</dbReference>
<accession>A0A6L6QEG3</accession>
<dbReference type="NCBIfam" id="NF011946">
    <property type="entry name" value="PRK15417.1"/>
    <property type="match status" value="1"/>
</dbReference>
<dbReference type="EMBL" id="WNKX01000003">
    <property type="protein sequence ID" value="MTW10046.1"/>
    <property type="molecule type" value="Genomic_DNA"/>
</dbReference>
<dbReference type="PROSITE" id="PS51898">
    <property type="entry name" value="TYR_RECOMBINASE"/>
    <property type="match status" value="1"/>
</dbReference>
<protein>
    <submittedName>
        <fullName evidence="8">Integron integrase</fullName>
    </submittedName>
</protein>
<dbReference type="InterPro" id="IPR004107">
    <property type="entry name" value="Integrase_SAM-like_N"/>
</dbReference>
<keyword evidence="9" id="KW-1185">Reference proteome</keyword>
<dbReference type="Gene3D" id="1.10.443.10">
    <property type="entry name" value="Intergrase catalytic core"/>
    <property type="match status" value="1"/>
</dbReference>
<keyword evidence="2" id="KW-0229">DNA integration</keyword>